<organism evidence="1">
    <name type="scientific">marine sediment metagenome</name>
    <dbReference type="NCBI Taxonomy" id="412755"/>
    <lineage>
        <taxon>unclassified sequences</taxon>
        <taxon>metagenomes</taxon>
        <taxon>ecological metagenomes</taxon>
    </lineage>
</organism>
<sequence>LEDRAGSWIPHWKLFHFRTKPAAGQPEGYPLVRNAFLPWVDKQELRRITKLALRRDWTGIAKMEVPARILSAAATDDDKTMLAEIESMVRDVERDEREGLVVPAEEDGRGNQTGYKLSLLQSSGTRTVPLLDLWRQHNADLAVGMLSEVVLLGIVPTGVFSGQVAGVKTEWFARAINSFLDMDAEHVEKNTLRTLRDLNPKFAGAAIPKLRHSDIDPIDLESLGLFVQRIGAGGFITPESGLEEALRLRAKLPMARGEEEI</sequence>
<reference evidence="1" key="1">
    <citation type="journal article" date="2015" name="Nature">
        <title>Complex archaea that bridge the gap between prokaryotes and eukaryotes.</title>
        <authorList>
            <person name="Spang A."/>
            <person name="Saw J.H."/>
            <person name="Jorgensen S.L."/>
            <person name="Zaremba-Niedzwiedzka K."/>
            <person name="Martijn J."/>
            <person name="Lind A.E."/>
            <person name="van Eijk R."/>
            <person name="Schleper C."/>
            <person name="Guy L."/>
            <person name="Ettema T.J."/>
        </authorList>
    </citation>
    <scope>NUCLEOTIDE SEQUENCE</scope>
</reference>
<proteinExistence type="predicted"/>
<feature type="non-terminal residue" evidence="1">
    <location>
        <position position="1"/>
    </location>
</feature>
<dbReference type="AlphaFoldDB" id="A0A0F9LMG3"/>
<dbReference type="EMBL" id="LAZR01010707">
    <property type="protein sequence ID" value="KKM65550.1"/>
    <property type="molecule type" value="Genomic_DNA"/>
</dbReference>
<evidence type="ECO:0000313" key="1">
    <source>
        <dbReference type="EMBL" id="KKM65550.1"/>
    </source>
</evidence>
<protein>
    <submittedName>
        <fullName evidence="1">Uncharacterized protein</fullName>
    </submittedName>
</protein>
<accession>A0A0F9LMG3</accession>
<comment type="caution">
    <text evidence="1">The sequence shown here is derived from an EMBL/GenBank/DDBJ whole genome shotgun (WGS) entry which is preliminary data.</text>
</comment>
<name>A0A0F9LMG3_9ZZZZ</name>
<gene>
    <name evidence="1" type="ORF">LCGC14_1490270</name>
</gene>